<sequence>MPRTEAAEFNEENEAWDTNGLRLSPRVFKTEKAEAALRSMLSEKRRVTIQDFRGKTLVSMREYYRRDGKDLPTAKEMIRSLQLCPKQNKNISRPWFLKQQHLS</sequence>
<name>A0ACC0GHE1_9ERIC</name>
<evidence type="ECO:0000313" key="1">
    <source>
        <dbReference type="EMBL" id="KAI8000008.1"/>
    </source>
</evidence>
<evidence type="ECO:0000313" key="2">
    <source>
        <dbReference type="Proteomes" id="UP001060215"/>
    </source>
</evidence>
<dbReference type="EMBL" id="CM045765">
    <property type="protein sequence ID" value="KAI8000008.1"/>
    <property type="molecule type" value="Genomic_DNA"/>
</dbReference>
<gene>
    <name evidence="1" type="ORF">LOK49_LG09G00498</name>
</gene>
<protein>
    <submittedName>
        <fullName evidence="1">RNA polymerase II transcriptional coactivator KELP</fullName>
    </submittedName>
</protein>
<comment type="caution">
    <text evidence="1">The sequence shown here is derived from an EMBL/GenBank/DDBJ whole genome shotgun (WGS) entry which is preliminary data.</text>
</comment>
<organism evidence="1 2">
    <name type="scientific">Camellia lanceoleosa</name>
    <dbReference type="NCBI Taxonomy" id="1840588"/>
    <lineage>
        <taxon>Eukaryota</taxon>
        <taxon>Viridiplantae</taxon>
        <taxon>Streptophyta</taxon>
        <taxon>Embryophyta</taxon>
        <taxon>Tracheophyta</taxon>
        <taxon>Spermatophyta</taxon>
        <taxon>Magnoliopsida</taxon>
        <taxon>eudicotyledons</taxon>
        <taxon>Gunneridae</taxon>
        <taxon>Pentapetalae</taxon>
        <taxon>asterids</taxon>
        <taxon>Ericales</taxon>
        <taxon>Theaceae</taxon>
        <taxon>Camellia</taxon>
    </lineage>
</organism>
<accession>A0ACC0GHE1</accession>
<proteinExistence type="predicted"/>
<dbReference type="Proteomes" id="UP001060215">
    <property type="component" value="Chromosome 8"/>
</dbReference>
<reference evidence="1 2" key="1">
    <citation type="journal article" date="2022" name="Plant J.">
        <title>Chromosome-level genome of Camellia lanceoleosa provides a valuable resource for understanding genome evolution and self-incompatibility.</title>
        <authorList>
            <person name="Gong W."/>
            <person name="Xiao S."/>
            <person name="Wang L."/>
            <person name="Liao Z."/>
            <person name="Chang Y."/>
            <person name="Mo W."/>
            <person name="Hu G."/>
            <person name="Li W."/>
            <person name="Zhao G."/>
            <person name="Zhu H."/>
            <person name="Hu X."/>
            <person name="Ji K."/>
            <person name="Xiang X."/>
            <person name="Song Q."/>
            <person name="Yuan D."/>
            <person name="Jin S."/>
            <person name="Zhang L."/>
        </authorList>
    </citation>
    <scope>NUCLEOTIDE SEQUENCE [LARGE SCALE GENOMIC DNA]</scope>
    <source>
        <strain evidence="1">SQ_2022a</strain>
    </source>
</reference>
<keyword evidence="2" id="KW-1185">Reference proteome</keyword>